<sequence>MNENAKLKLKLIEAQTQIDNIDTISQRLHETDSVKNEYEILKQQLNTVMVHLQNNKAPKHDPEIITNLEQSMEELLLSIDKSDLKVLFQDRVTLWKKQLEIIKSMIGADTDQLQTQFKETLQKLQESQNKVKKLEDVLEDLTSAKTIAEGEKCTYQYQLKDCENQLQHTCKTNKKLEAEMDALTNQLQEKEDRMYQLMQNNAKEEIDKLKEALSYKDNILKICEENKKELNELLHKTQLQLEDAKNEVLVLQNKLAEMDDTKVRHSIEQELKETESQVEQSKLEEADGCETEHFKKCVQAEILKCELKLREDLQVEYLRKMRDIEKKYKKACSATNQLYEEQVEKMKNQETRYREYLARILAECAGKIDEFEKEKQTLLSRINSLQTEFANFKKRTHLTEEQYKQSVQQIQIKSEKRVEEWKSWSKQFVSNCLKVELINKKCRDGILTRMKDVDSEVANIEKAYKEKVRKCLKNDKIKIQC</sequence>
<feature type="coiled-coil region" evidence="1">
    <location>
        <begin position="329"/>
        <end position="395"/>
    </location>
</feature>
<proteinExistence type="predicted"/>
<protein>
    <submittedName>
        <fullName evidence="2">Uncharacterized protein</fullName>
    </submittedName>
</protein>
<evidence type="ECO:0000313" key="3">
    <source>
        <dbReference type="Proteomes" id="UP001159042"/>
    </source>
</evidence>
<name>A0AAV8VI81_9CUCU</name>
<organism evidence="2 3">
    <name type="scientific">Exocentrus adspersus</name>
    <dbReference type="NCBI Taxonomy" id="1586481"/>
    <lineage>
        <taxon>Eukaryota</taxon>
        <taxon>Metazoa</taxon>
        <taxon>Ecdysozoa</taxon>
        <taxon>Arthropoda</taxon>
        <taxon>Hexapoda</taxon>
        <taxon>Insecta</taxon>
        <taxon>Pterygota</taxon>
        <taxon>Neoptera</taxon>
        <taxon>Endopterygota</taxon>
        <taxon>Coleoptera</taxon>
        <taxon>Polyphaga</taxon>
        <taxon>Cucujiformia</taxon>
        <taxon>Chrysomeloidea</taxon>
        <taxon>Cerambycidae</taxon>
        <taxon>Lamiinae</taxon>
        <taxon>Acanthocinini</taxon>
        <taxon>Exocentrus</taxon>
    </lineage>
</organism>
<feature type="coiled-coil region" evidence="1">
    <location>
        <begin position="110"/>
        <end position="284"/>
    </location>
</feature>
<dbReference type="AlphaFoldDB" id="A0AAV8VI81"/>
<accession>A0AAV8VI81</accession>
<reference evidence="2 3" key="1">
    <citation type="journal article" date="2023" name="Insect Mol. Biol.">
        <title>Genome sequencing provides insights into the evolution of gene families encoding plant cell wall-degrading enzymes in longhorned beetles.</title>
        <authorList>
            <person name="Shin N.R."/>
            <person name="Okamura Y."/>
            <person name="Kirsch R."/>
            <person name="Pauchet Y."/>
        </authorList>
    </citation>
    <scope>NUCLEOTIDE SEQUENCE [LARGE SCALE GENOMIC DNA]</scope>
    <source>
        <strain evidence="2">EAD_L_NR</strain>
    </source>
</reference>
<dbReference type="SUPFAM" id="SSF90257">
    <property type="entry name" value="Myosin rod fragments"/>
    <property type="match status" value="1"/>
</dbReference>
<keyword evidence="1" id="KW-0175">Coiled coil</keyword>
<comment type="caution">
    <text evidence="2">The sequence shown here is derived from an EMBL/GenBank/DDBJ whole genome shotgun (WGS) entry which is preliminary data.</text>
</comment>
<evidence type="ECO:0000256" key="1">
    <source>
        <dbReference type="SAM" id="Coils"/>
    </source>
</evidence>
<keyword evidence="3" id="KW-1185">Reference proteome</keyword>
<dbReference type="EMBL" id="JANEYG010000090">
    <property type="protein sequence ID" value="KAJ8913611.1"/>
    <property type="molecule type" value="Genomic_DNA"/>
</dbReference>
<evidence type="ECO:0000313" key="2">
    <source>
        <dbReference type="EMBL" id="KAJ8913611.1"/>
    </source>
</evidence>
<gene>
    <name evidence="2" type="ORF">NQ315_013433</name>
</gene>
<dbReference type="Proteomes" id="UP001159042">
    <property type="component" value="Unassembled WGS sequence"/>
</dbReference>